<dbReference type="Gene3D" id="3.40.50.2000">
    <property type="entry name" value="Glycogen Phosphorylase B"/>
    <property type="match status" value="2"/>
</dbReference>
<dbReference type="PANTHER" id="PTHR48044">
    <property type="entry name" value="GLYCOSYLTRANSFERASE"/>
    <property type="match status" value="1"/>
</dbReference>
<dbReference type="Pfam" id="PF26168">
    <property type="entry name" value="Glyco_transf_N"/>
    <property type="match status" value="1"/>
</dbReference>
<dbReference type="InterPro" id="IPR058980">
    <property type="entry name" value="Glyco_transf_N"/>
</dbReference>
<evidence type="ECO:0000259" key="2">
    <source>
        <dbReference type="Pfam" id="PF26168"/>
    </source>
</evidence>
<organism evidence="3 4">
    <name type="scientific">Oldenlandia corymbosa var. corymbosa</name>
    <dbReference type="NCBI Taxonomy" id="529605"/>
    <lineage>
        <taxon>Eukaryota</taxon>
        <taxon>Viridiplantae</taxon>
        <taxon>Streptophyta</taxon>
        <taxon>Embryophyta</taxon>
        <taxon>Tracheophyta</taxon>
        <taxon>Spermatophyta</taxon>
        <taxon>Magnoliopsida</taxon>
        <taxon>eudicotyledons</taxon>
        <taxon>Gunneridae</taxon>
        <taxon>Pentapetalae</taxon>
        <taxon>asterids</taxon>
        <taxon>lamiids</taxon>
        <taxon>Gentianales</taxon>
        <taxon>Rubiaceae</taxon>
        <taxon>Rubioideae</taxon>
        <taxon>Spermacoceae</taxon>
        <taxon>Hedyotis-Oldenlandia complex</taxon>
        <taxon>Oldenlandia</taxon>
    </lineage>
</organism>
<sequence length="406" mass="46185">MLHNNVQSLARKSLQYYQNPHDQVVVVMVPFPAQGHLNQLLQLSRLISAYNIPVHYVGTATHNRQAKLRVHGWDPLSISNIHFHELPSPTFQNPPPDPNSKIKFPYHLQSLFDAAAEELRSPVASLLRSLSDANRRVVIVNDSMMGSVVQDFIRLPNAEAYTFHSISAFTSFFFRWETAGKPFPVDEEILQKLPALDRCFTPQFTEFVIYQSDYAKNSSGRIYNSCKEMEGTFLDLLSKQEISGNTKQWAFGPFNPVRIEKGEEQNQRPTTHKCLEWLDKQSMNEVILVSFGTTTSFSDEQIREIAIGLEKSKQKFIWVLRDADKGDVFVDDCGGRSMELPDGHDDRLVTSTMVERAVRILMAQDYLGHEMRKRASKLGESVRCSVVDGGSTKVEFDAFIAHITRE</sequence>
<dbReference type="SUPFAM" id="SSF53756">
    <property type="entry name" value="UDP-Glycosyltransferase/glycogen phosphorylase"/>
    <property type="match status" value="1"/>
</dbReference>
<keyword evidence="4" id="KW-1185">Reference proteome</keyword>
<dbReference type="FunFam" id="3.40.50.2000:FF:000238">
    <property type="entry name" value="Glycosyltransferase"/>
    <property type="match status" value="1"/>
</dbReference>
<accession>A0AAV1CW25</accession>
<evidence type="ECO:0000256" key="1">
    <source>
        <dbReference type="ARBA" id="ARBA00009995"/>
    </source>
</evidence>
<gene>
    <name evidence="3" type="ORF">OLC1_LOCUS9775</name>
</gene>
<feature type="domain" description="Glycosyltransferase N-terminal" evidence="2">
    <location>
        <begin position="22"/>
        <end position="256"/>
    </location>
</feature>
<comment type="similarity">
    <text evidence="1">Belongs to the UDP-glycosyltransferase family.</text>
</comment>
<name>A0AAV1CW25_OLDCO</name>
<dbReference type="GO" id="GO:0008194">
    <property type="term" value="F:UDP-glycosyltransferase activity"/>
    <property type="evidence" value="ECO:0007669"/>
    <property type="project" value="InterPro"/>
</dbReference>
<evidence type="ECO:0000313" key="4">
    <source>
        <dbReference type="Proteomes" id="UP001161247"/>
    </source>
</evidence>
<evidence type="ECO:0000313" key="3">
    <source>
        <dbReference type="EMBL" id="CAI9099835.1"/>
    </source>
</evidence>
<protein>
    <submittedName>
        <fullName evidence="3">OLC1v1036717C1</fullName>
    </submittedName>
</protein>
<proteinExistence type="inferred from homology"/>
<reference evidence="3" key="1">
    <citation type="submission" date="2023-03" db="EMBL/GenBank/DDBJ databases">
        <authorList>
            <person name="Julca I."/>
        </authorList>
    </citation>
    <scope>NUCLEOTIDE SEQUENCE</scope>
</reference>
<dbReference type="PANTHER" id="PTHR48044:SF22">
    <property type="entry name" value="GLYCOSYLTRANSFERASE"/>
    <property type="match status" value="1"/>
</dbReference>
<dbReference type="Proteomes" id="UP001161247">
    <property type="component" value="Chromosome 3"/>
</dbReference>
<dbReference type="AlphaFoldDB" id="A0AAV1CW25"/>
<dbReference type="EMBL" id="OX459120">
    <property type="protein sequence ID" value="CAI9099835.1"/>
    <property type="molecule type" value="Genomic_DNA"/>
</dbReference>